<evidence type="ECO:0000256" key="6">
    <source>
        <dbReference type="SAM" id="Phobius"/>
    </source>
</evidence>
<dbReference type="GO" id="GO:0016491">
    <property type="term" value="F:oxidoreductase activity"/>
    <property type="evidence" value="ECO:0007669"/>
    <property type="project" value="UniProtKB-KW"/>
</dbReference>
<dbReference type="Gene3D" id="3.40.30.10">
    <property type="entry name" value="Glutaredoxin"/>
    <property type="match status" value="1"/>
</dbReference>
<comment type="caution">
    <text evidence="8">The sequence shown here is derived from an EMBL/GenBank/DDBJ whole genome shotgun (WGS) entry which is preliminary data.</text>
</comment>
<evidence type="ECO:0000256" key="3">
    <source>
        <dbReference type="ARBA" id="ARBA00023002"/>
    </source>
</evidence>
<name>A0A852WPW6_9MICO</name>
<dbReference type="PROSITE" id="PS51352">
    <property type="entry name" value="THIOREDOXIN_2"/>
    <property type="match status" value="1"/>
</dbReference>
<evidence type="ECO:0000313" key="9">
    <source>
        <dbReference type="Proteomes" id="UP000549066"/>
    </source>
</evidence>
<keyword evidence="9" id="KW-1185">Reference proteome</keyword>
<evidence type="ECO:0000259" key="7">
    <source>
        <dbReference type="PROSITE" id="PS51352"/>
    </source>
</evidence>
<dbReference type="AlphaFoldDB" id="A0A852WPW6"/>
<evidence type="ECO:0000256" key="1">
    <source>
        <dbReference type="ARBA" id="ARBA00005791"/>
    </source>
</evidence>
<gene>
    <name evidence="8" type="ORF">BJY17_000766</name>
</gene>
<keyword evidence="6" id="KW-0812">Transmembrane</keyword>
<accession>A0A852WPW6</accession>
<evidence type="ECO:0000256" key="5">
    <source>
        <dbReference type="ARBA" id="ARBA00023284"/>
    </source>
</evidence>
<keyword evidence="6" id="KW-1133">Transmembrane helix</keyword>
<dbReference type="InterPro" id="IPR012336">
    <property type="entry name" value="Thioredoxin-like_fold"/>
</dbReference>
<keyword evidence="8" id="KW-0413">Isomerase</keyword>
<dbReference type="GO" id="GO:0016853">
    <property type="term" value="F:isomerase activity"/>
    <property type="evidence" value="ECO:0007669"/>
    <property type="project" value="UniProtKB-KW"/>
</dbReference>
<dbReference type="Proteomes" id="UP000549066">
    <property type="component" value="Unassembled WGS sequence"/>
</dbReference>
<evidence type="ECO:0000256" key="2">
    <source>
        <dbReference type="ARBA" id="ARBA00022729"/>
    </source>
</evidence>
<keyword evidence="4" id="KW-1015">Disulfide bond</keyword>
<dbReference type="InterPro" id="IPR036249">
    <property type="entry name" value="Thioredoxin-like_sf"/>
</dbReference>
<feature type="domain" description="Thioredoxin" evidence="7">
    <location>
        <begin position="27"/>
        <end position="216"/>
    </location>
</feature>
<keyword evidence="5" id="KW-0676">Redox-active center</keyword>
<protein>
    <submittedName>
        <fullName evidence="8">Protein-disulfide isomerase</fullName>
    </submittedName>
</protein>
<dbReference type="InterPro" id="IPR013766">
    <property type="entry name" value="Thioredoxin_domain"/>
</dbReference>
<keyword evidence="6" id="KW-0472">Membrane</keyword>
<comment type="similarity">
    <text evidence="1">Belongs to the thioredoxin family. DsbA subfamily.</text>
</comment>
<organism evidence="8 9">
    <name type="scientific">Agromyces hippuratus</name>
    <dbReference type="NCBI Taxonomy" id="286438"/>
    <lineage>
        <taxon>Bacteria</taxon>
        <taxon>Bacillati</taxon>
        <taxon>Actinomycetota</taxon>
        <taxon>Actinomycetes</taxon>
        <taxon>Micrococcales</taxon>
        <taxon>Microbacteriaceae</taxon>
        <taxon>Agromyces</taxon>
    </lineage>
</organism>
<dbReference type="PANTHER" id="PTHR13887:SF14">
    <property type="entry name" value="DISULFIDE BOND FORMATION PROTEIN D"/>
    <property type="match status" value="1"/>
</dbReference>
<evidence type="ECO:0000256" key="4">
    <source>
        <dbReference type="ARBA" id="ARBA00023157"/>
    </source>
</evidence>
<reference evidence="8 9" key="1">
    <citation type="submission" date="2020-07" db="EMBL/GenBank/DDBJ databases">
        <title>Sequencing the genomes of 1000 actinobacteria strains.</title>
        <authorList>
            <person name="Klenk H.-P."/>
        </authorList>
    </citation>
    <scope>NUCLEOTIDE SEQUENCE [LARGE SCALE GENOMIC DNA]</scope>
    <source>
        <strain evidence="8 9">DSM 8598</strain>
    </source>
</reference>
<dbReference type="RefSeq" id="WP_246303645.1">
    <property type="nucleotide sequence ID" value="NZ_JACCFI010000001.1"/>
</dbReference>
<dbReference type="Pfam" id="PF13462">
    <property type="entry name" value="Thioredoxin_4"/>
    <property type="match status" value="1"/>
</dbReference>
<proteinExistence type="inferred from homology"/>
<evidence type="ECO:0000313" key="8">
    <source>
        <dbReference type="EMBL" id="NYG20019.1"/>
    </source>
</evidence>
<dbReference type="SUPFAM" id="SSF52833">
    <property type="entry name" value="Thioredoxin-like"/>
    <property type="match status" value="1"/>
</dbReference>
<dbReference type="EMBL" id="JACCFI010000001">
    <property type="protein sequence ID" value="NYG20019.1"/>
    <property type="molecule type" value="Genomic_DNA"/>
</dbReference>
<keyword evidence="3" id="KW-0560">Oxidoreductase</keyword>
<dbReference type="PANTHER" id="PTHR13887">
    <property type="entry name" value="GLUTATHIONE S-TRANSFERASE KAPPA"/>
    <property type="match status" value="1"/>
</dbReference>
<sequence>MKRSTKIQAGILAGVVIAVGAGILAIALNNQPAADQRAPTASTVVAENSHRLDVAENSDVTFTEFLDFECEVCGAVYPVVEELREEYAGRVTFVTRYFPLPGHFNSRNAAIAVEAAAQQGKFEEMYHRMFETQAEWGEQQVSAADRFREFAEELELDLDAYDDAVANPATDARVQQDFDAATALGATGTPTIFINDEYIPLTSPDDLRKALDAALSEQ</sequence>
<feature type="transmembrane region" description="Helical" evidence="6">
    <location>
        <begin position="7"/>
        <end position="28"/>
    </location>
</feature>
<keyword evidence="2" id="KW-0732">Signal</keyword>